<sequence length="295" mass="33831">MFVKILVGLFIALILFLLFRPKSIKSGFNVPEIFPEKWRLYLFKEVNFYASLDEEDKVIFEADVKRFLKRVRITGIKTTVDDEDRLLVASSAVIPVFSFPEWEYSSLHEVLLYPDLFTEKYDFSEQDRNISGMVGSGGVMHHVVIFSKPALHQGFDNASDKMNVGIHEFVHLFDKQDGEIDGIPQMIMKNQAVLPWLHLISENTKEMLAGKSDINIYGATNKQEFLAVASEYFFERPKLFQEKHPELYEVLSSVFQTDLANSQVGDNKLKRTIGRNAPCPCRSGKKFKDCCMGHD</sequence>
<dbReference type="GO" id="GO:0008237">
    <property type="term" value="F:metallopeptidase activity"/>
    <property type="evidence" value="ECO:0007669"/>
    <property type="project" value="InterPro"/>
</dbReference>
<organism evidence="1 2">
    <name type="scientific">Algoriphagus aquimarinus</name>
    <dbReference type="NCBI Taxonomy" id="237018"/>
    <lineage>
        <taxon>Bacteria</taxon>
        <taxon>Pseudomonadati</taxon>
        <taxon>Bacteroidota</taxon>
        <taxon>Cytophagia</taxon>
        <taxon>Cytophagales</taxon>
        <taxon>Cyclobacteriaceae</taxon>
        <taxon>Algoriphagus</taxon>
    </lineage>
</organism>
<dbReference type="EMBL" id="FOKK01000003">
    <property type="protein sequence ID" value="SFB00521.1"/>
    <property type="molecule type" value="Genomic_DNA"/>
</dbReference>
<dbReference type="CDD" id="cd20169">
    <property type="entry name" value="Peptidase_M90_mtfA"/>
    <property type="match status" value="1"/>
</dbReference>
<dbReference type="InterPro" id="IPR004027">
    <property type="entry name" value="SEC_C_motif"/>
</dbReference>
<dbReference type="Pfam" id="PF02810">
    <property type="entry name" value="SEC-C"/>
    <property type="match status" value="1"/>
</dbReference>
<dbReference type="Gene3D" id="1.10.472.150">
    <property type="entry name" value="Glucose-regulated metallo-peptidase M90, N-terminal domain"/>
    <property type="match status" value="1"/>
</dbReference>
<reference evidence="1 2" key="1">
    <citation type="submission" date="2016-10" db="EMBL/GenBank/DDBJ databases">
        <authorList>
            <person name="de Groot N.N."/>
        </authorList>
    </citation>
    <scope>NUCLEOTIDE SEQUENCE [LARGE SCALE GENOMIC DNA]</scope>
    <source>
        <strain evidence="1 2">DSM 23399</strain>
    </source>
</reference>
<dbReference type="PANTHER" id="PTHR30164:SF2">
    <property type="entry name" value="PROTEIN MTFA"/>
    <property type="match status" value="1"/>
</dbReference>
<evidence type="ECO:0008006" key="3">
    <source>
        <dbReference type="Google" id="ProtNLM"/>
    </source>
</evidence>
<proteinExistence type="predicted"/>
<dbReference type="AlphaFoldDB" id="A0A1I0XHP1"/>
<dbReference type="GO" id="GO:0004177">
    <property type="term" value="F:aminopeptidase activity"/>
    <property type="evidence" value="ECO:0007669"/>
    <property type="project" value="TreeGrafter"/>
</dbReference>
<dbReference type="PANTHER" id="PTHR30164">
    <property type="entry name" value="MTFA PEPTIDASE"/>
    <property type="match status" value="1"/>
</dbReference>
<dbReference type="Gene3D" id="3.40.390.10">
    <property type="entry name" value="Collagenase (Catalytic Domain)"/>
    <property type="match status" value="1"/>
</dbReference>
<dbReference type="SUPFAM" id="SSF103642">
    <property type="entry name" value="Sec-C motif"/>
    <property type="match status" value="1"/>
</dbReference>
<dbReference type="InterPro" id="IPR042252">
    <property type="entry name" value="MtfA_N"/>
</dbReference>
<keyword evidence="2" id="KW-1185">Reference proteome</keyword>
<gene>
    <name evidence="1" type="ORF">SAMN04489723_103197</name>
</gene>
<evidence type="ECO:0000313" key="1">
    <source>
        <dbReference type="EMBL" id="SFB00521.1"/>
    </source>
</evidence>
<dbReference type="GO" id="GO:0005829">
    <property type="term" value="C:cytosol"/>
    <property type="evidence" value="ECO:0007669"/>
    <property type="project" value="TreeGrafter"/>
</dbReference>
<evidence type="ECO:0000313" key="2">
    <source>
        <dbReference type="Proteomes" id="UP000198790"/>
    </source>
</evidence>
<dbReference type="OrthoDB" id="9786424at2"/>
<dbReference type="InterPro" id="IPR024079">
    <property type="entry name" value="MetalloPept_cat_dom_sf"/>
</dbReference>
<dbReference type="RefSeq" id="WP_092895123.1">
    <property type="nucleotide sequence ID" value="NZ_FOKK01000003.1"/>
</dbReference>
<accession>A0A1I0XHP1</accession>
<dbReference type="STRING" id="237018.SAMN04489723_103197"/>
<dbReference type="SUPFAM" id="SSF55486">
    <property type="entry name" value="Metalloproteases ('zincins'), catalytic domain"/>
    <property type="match status" value="1"/>
</dbReference>
<dbReference type="Pfam" id="PF06167">
    <property type="entry name" value="Peptidase_M90"/>
    <property type="match status" value="1"/>
</dbReference>
<name>A0A1I0XHP1_9BACT</name>
<dbReference type="InterPro" id="IPR010384">
    <property type="entry name" value="MtfA_fam"/>
</dbReference>
<dbReference type="Proteomes" id="UP000198790">
    <property type="component" value="Unassembled WGS sequence"/>
</dbReference>
<protein>
    <recommendedName>
        <fullName evidence="3">Peptidase</fullName>
    </recommendedName>
</protein>